<dbReference type="EC" id="2.2.1.1" evidence="3 10"/>
<accession>A0A9E4DSE6</accession>
<keyword evidence="7 14" id="KW-0460">Magnesium</keyword>
<feature type="binding site" evidence="13">
    <location>
        <position position="263"/>
    </location>
    <ligand>
        <name>thiamine diphosphate</name>
        <dbReference type="ChEBI" id="CHEBI:58937"/>
    </ligand>
</feature>
<keyword evidence="8 13" id="KW-0786">Thiamine pyrophosphate</keyword>
<feature type="binding site" evidence="14">
    <location>
        <position position="190"/>
    </location>
    <ligand>
        <name>Mg(2+)</name>
        <dbReference type="ChEBI" id="CHEBI:18420"/>
    </ligand>
</feature>
<feature type="binding site" evidence="14">
    <location>
        <position position="188"/>
    </location>
    <ligand>
        <name>Mg(2+)</name>
        <dbReference type="ChEBI" id="CHEBI:18420"/>
    </ligand>
</feature>
<comment type="cofactor">
    <cofactor evidence="14">
        <name>Mg(2+)</name>
        <dbReference type="ChEBI" id="CHEBI:18420"/>
    </cofactor>
    <text evidence="14">Binds 1 Mg(2+) ion per subunit. Can also utilize other divalent metal cations, such as Ca(2+), Mn(2+) and Co(2+).</text>
</comment>
<evidence type="ECO:0000256" key="3">
    <source>
        <dbReference type="ARBA" id="ARBA00013152"/>
    </source>
</evidence>
<keyword evidence="16" id="KW-0106">Calcium</keyword>
<feature type="site" description="Important for catalytic activity" evidence="15">
    <location>
        <position position="28"/>
    </location>
</feature>
<evidence type="ECO:0000256" key="6">
    <source>
        <dbReference type="ARBA" id="ARBA00022723"/>
    </source>
</evidence>
<reference evidence="18" key="2">
    <citation type="submission" date="2021-11" db="EMBL/GenBank/DDBJ databases">
        <authorList>
            <person name="Gilroy R."/>
        </authorList>
    </citation>
    <scope>NUCLEOTIDE SEQUENCE</scope>
    <source>
        <strain evidence="18">150</strain>
    </source>
</reference>
<feature type="binding site" evidence="12">
    <location>
        <position position="28"/>
    </location>
    <ligand>
        <name>substrate</name>
    </ligand>
</feature>
<dbReference type="FunFam" id="3.40.50.970:FF:000004">
    <property type="entry name" value="Transketolase"/>
    <property type="match status" value="1"/>
</dbReference>
<comment type="caution">
    <text evidence="18">The sequence shown here is derived from an EMBL/GenBank/DDBJ whole genome shotgun (WGS) entry which is preliminary data.</text>
</comment>
<evidence type="ECO:0000256" key="11">
    <source>
        <dbReference type="PIRSR" id="PIRSR605478-1"/>
    </source>
</evidence>
<comment type="function">
    <text evidence="16">Catalyzes the transfer of a two-carbon ketol group from a ketose donor to an aldose acceptor, via a covalent intermediate with the cofactor thiamine pyrophosphate.</text>
</comment>
<dbReference type="InterPro" id="IPR020826">
    <property type="entry name" value="Transketolase_BS"/>
</dbReference>
<dbReference type="GO" id="GO:0004802">
    <property type="term" value="F:transketolase activity"/>
    <property type="evidence" value="ECO:0007669"/>
    <property type="project" value="UniProtKB-UniRule"/>
</dbReference>
<dbReference type="Proteomes" id="UP000813384">
    <property type="component" value="Unassembled WGS sequence"/>
</dbReference>
<keyword evidence="5 16" id="KW-0808">Transferase</keyword>
<feature type="binding site" evidence="12">
    <location>
        <position position="263"/>
    </location>
    <ligand>
        <name>substrate</name>
    </ligand>
</feature>
<evidence type="ECO:0000256" key="15">
    <source>
        <dbReference type="PIRSR" id="PIRSR605478-5"/>
    </source>
</evidence>
<evidence type="ECO:0000256" key="13">
    <source>
        <dbReference type="PIRSR" id="PIRSR605478-3"/>
    </source>
</evidence>
<feature type="binding site" evidence="12">
    <location>
        <position position="473"/>
    </location>
    <ligand>
        <name>substrate</name>
    </ligand>
</feature>
<feature type="site" description="Important for catalytic activity" evidence="15">
    <location>
        <position position="263"/>
    </location>
</feature>
<evidence type="ECO:0000256" key="9">
    <source>
        <dbReference type="ARBA" id="ARBA00049473"/>
    </source>
</evidence>
<keyword evidence="6 14" id="KW-0479">Metal-binding</keyword>
<dbReference type="Pfam" id="PF00456">
    <property type="entry name" value="Transketolase_N"/>
    <property type="match status" value="1"/>
</dbReference>
<dbReference type="SMART" id="SM00861">
    <property type="entry name" value="Transket_pyr"/>
    <property type="match status" value="1"/>
</dbReference>
<dbReference type="AlphaFoldDB" id="A0A9E4DSE6"/>
<feature type="binding site" evidence="12">
    <location>
        <position position="357"/>
    </location>
    <ligand>
        <name>substrate</name>
    </ligand>
</feature>
<dbReference type="PROSITE" id="PS00801">
    <property type="entry name" value="TRANSKETOLASE_1"/>
    <property type="match status" value="1"/>
</dbReference>
<dbReference type="InterPro" id="IPR029061">
    <property type="entry name" value="THDP-binding"/>
</dbReference>
<dbReference type="InterPro" id="IPR049557">
    <property type="entry name" value="Transketolase_CS"/>
</dbReference>
<dbReference type="InterPro" id="IPR005474">
    <property type="entry name" value="Transketolase_N"/>
</dbReference>
<dbReference type="CDD" id="cd02012">
    <property type="entry name" value="TPP_TK"/>
    <property type="match status" value="1"/>
</dbReference>
<evidence type="ECO:0000256" key="14">
    <source>
        <dbReference type="PIRSR" id="PIRSR605478-4"/>
    </source>
</evidence>
<evidence type="ECO:0000256" key="16">
    <source>
        <dbReference type="RuleBase" id="RU004996"/>
    </source>
</evidence>
<comment type="similarity">
    <text evidence="1 16">Belongs to the transketolase family.</text>
</comment>
<dbReference type="GO" id="GO:0046872">
    <property type="term" value="F:metal ion binding"/>
    <property type="evidence" value="ECO:0007669"/>
    <property type="project" value="UniProtKB-KW"/>
</dbReference>
<evidence type="ECO:0000256" key="12">
    <source>
        <dbReference type="PIRSR" id="PIRSR605478-2"/>
    </source>
</evidence>
<feature type="binding site" evidence="12">
    <location>
        <position position="469"/>
    </location>
    <ligand>
        <name>substrate</name>
    </ligand>
</feature>
<evidence type="ECO:0000256" key="7">
    <source>
        <dbReference type="ARBA" id="ARBA00022842"/>
    </source>
</evidence>
<dbReference type="PROSITE" id="PS00802">
    <property type="entry name" value="TRANSKETOLASE_2"/>
    <property type="match status" value="1"/>
</dbReference>
<dbReference type="InterPro" id="IPR033247">
    <property type="entry name" value="Transketolase_fam"/>
</dbReference>
<dbReference type="CDD" id="cd07033">
    <property type="entry name" value="TPP_PYR_DXS_TK_like"/>
    <property type="match status" value="1"/>
</dbReference>
<feature type="binding site" evidence="12">
    <location>
        <position position="384"/>
    </location>
    <ligand>
        <name>substrate</name>
    </ligand>
</feature>
<dbReference type="EMBL" id="JAJJVO010000121">
    <property type="protein sequence ID" value="MCC9274202.1"/>
    <property type="molecule type" value="Genomic_DNA"/>
</dbReference>
<evidence type="ECO:0000259" key="17">
    <source>
        <dbReference type="SMART" id="SM00861"/>
    </source>
</evidence>
<dbReference type="Pfam" id="PF02779">
    <property type="entry name" value="Transket_pyr"/>
    <property type="match status" value="1"/>
</dbReference>
<comment type="catalytic activity">
    <reaction evidence="9 16">
        <text>D-sedoheptulose 7-phosphate + D-glyceraldehyde 3-phosphate = aldehydo-D-ribose 5-phosphate + D-xylulose 5-phosphate</text>
        <dbReference type="Rhea" id="RHEA:10508"/>
        <dbReference type="ChEBI" id="CHEBI:57483"/>
        <dbReference type="ChEBI" id="CHEBI:57737"/>
        <dbReference type="ChEBI" id="CHEBI:58273"/>
        <dbReference type="ChEBI" id="CHEBI:59776"/>
        <dbReference type="EC" id="2.2.1.1"/>
    </reaction>
</comment>
<evidence type="ECO:0000256" key="1">
    <source>
        <dbReference type="ARBA" id="ARBA00007131"/>
    </source>
</evidence>
<feature type="active site" description="Proton donor" evidence="11">
    <location>
        <position position="411"/>
    </location>
</feature>
<feature type="binding site" evidence="12">
    <location>
        <position position="520"/>
    </location>
    <ligand>
        <name>substrate</name>
    </ligand>
</feature>
<dbReference type="GO" id="GO:0005829">
    <property type="term" value="C:cytosol"/>
    <property type="evidence" value="ECO:0007669"/>
    <property type="project" value="TreeGrafter"/>
</dbReference>
<dbReference type="Pfam" id="PF22613">
    <property type="entry name" value="Transketolase_C_1"/>
    <property type="match status" value="1"/>
</dbReference>
<dbReference type="PANTHER" id="PTHR43522:SF2">
    <property type="entry name" value="TRANSKETOLASE 1-RELATED"/>
    <property type="match status" value="1"/>
</dbReference>
<gene>
    <name evidence="18" type="primary">tkt</name>
    <name evidence="18" type="ORF">K8V42_07945</name>
</gene>
<evidence type="ECO:0000313" key="19">
    <source>
        <dbReference type="Proteomes" id="UP000813384"/>
    </source>
</evidence>
<evidence type="ECO:0000256" key="5">
    <source>
        <dbReference type="ARBA" id="ARBA00022679"/>
    </source>
</evidence>
<protein>
    <recommendedName>
        <fullName evidence="4 10">Transketolase</fullName>
        <ecNumber evidence="3 10">2.2.1.1</ecNumber>
    </recommendedName>
</protein>
<dbReference type="NCBIfam" id="TIGR00232">
    <property type="entry name" value="tktlase_bact"/>
    <property type="match status" value="1"/>
</dbReference>
<dbReference type="InterPro" id="IPR005475">
    <property type="entry name" value="Transketolase-like_Pyr-bd"/>
</dbReference>
<reference evidence="18" key="1">
    <citation type="journal article" date="2021" name="PeerJ">
        <title>Extensive microbial diversity within the chicken gut microbiome revealed by metagenomics and culture.</title>
        <authorList>
            <person name="Gilroy R."/>
            <person name="Ravi A."/>
            <person name="Getino M."/>
            <person name="Pursley I."/>
            <person name="Horton D.L."/>
            <person name="Alikhan N.F."/>
            <person name="Baker D."/>
            <person name="Gharbi K."/>
            <person name="Hall N."/>
            <person name="Watson M."/>
            <person name="Adriaenssens E.M."/>
            <person name="Foster-Nyarko E."/>
            <person name="Jarju S."/>
            <person name="Secka A."/>
            <person name="Antonio M."/>
            <person name="Oren A."/>
            <person name="Chaudhuri R.R."/>
            <person name="La Ragione R."/>
            <person name="Hildebrand F."/>
            <person name="Pallen M.J."/>
        </authorList>
    </citation>
    <scope>NUCLEOTIDE SEQUENCE</scope>
    <source>
        <strain evidence="18">150</strain>
    </source>
</reference>
<organism evidence="18 19">
    <name type="scientific">Enterococcus aquimarinus</name>
    <dbReference type="NCBI Taxonomy" id="328396"/>
    <lineage>
        <taxon>Bacteria</taxon>
        <taxon>Bacillati</taxon>
        <taxon>Bacillota</taxon>
        <taxon>Bacilli</taxon>
        <taxon>Lactobacillales</taxon>
        <taxon>Enterococcaceae</taxon>
        <taxon>Enterococcus</taxon>
    </lineage>
</organism>
<dbReference type="FunFam" id="3.40.50.970:FF:000003">
    <property type="entry name" value="Transketolase"/>
    <property type="match status" value="1"/>
</dbReference>
<feature type="binding site" evidence="13">
    <location>
        <begin position="117"/>
        <end position="119"/>
    </location>
    <ligand>
        <name>thiamine diphosphate</name>
        <dbReference type="ChEBI" id="CHEBI:58937"/>
    </ligand>
</feature>
<feature type="binding site" evidence="13">
    <location>
        <position position="159"/>
    </location>
    <ligand>
        <name>thiamine diphosphate</name>
        <dbReference type="ChEBI" id="CHEBI:58937"/>
    </ligand>
</feature>
<sequence>MFDKIDELGVNTLRTLSIDMVQKANSGHPGLPMGAAPMAYALWTKHLKVNPKTSRNWVDRDRFVISAGHGSALLYSLLHCSGYDVQKEDLENFRQWDSRTPGHPEVLHTDGVEATTGPLGQGIAMAVGMAMSEAHLAATYNQTDFPIVDHYTYVLCGDGDLMEGISHEASSMAGHMKLDKLIVLYDSNDISLDGPTSKAFTENVGARYEAYGWQHILVKDGRDLNAISAAIEAAKQEKNKPTLIEVKTVIGFGAPNQGTSSVHGAPLGIEGIQAAKGIYGWDYPEFEVPEEVATRFKETMIEEGQKAEEEWNELFARYEGAYPELAAQFRQAFADELPEEWADNLPTYEVGSSQASRVSSKDMIQALSKAVPSLWGGSADLSGSNNTMVAAEKDFEPGQYEGRNIWFGVREFAMAAAMNGIQLHGGTRIYGGTFFVFVDYLRPAVRLAAIQKTPVTYVLTHDSVAVGEDGPTHEPVEQLSSLRSIPNLHVIRPADGNETRAAWKVAMTSKETPTVLVLSRQNLPVIEGTTTLADDFVSKGAYVVSPQKGEKPEGILIATGSEVFLATEAQKALAAEGVDVSVVSMPSMDLFEAQSAEYKESVLPKSVKKRVAIEAGSPFGWERYTKCRGKIIAIDHFGASAPGDKVLAEFGFTTENVINTYKSL</sequence>
<evidence type="ECO:0000256" key="2">
    <source>
        <dbReference type="ARBA" id="ARBA00011738"/>
    </source>
</evidence>
<dbReference type="InterPro" id="IPR055152">
    <property type="entry name" value="Transketolase-like_C_2"/>
</dbReference>
<feature type="domain" description="Transketolase-like pyrimidine-binding" evidence="17">
    <location>
        <begin position="354"/>
        <end position="525"/>
    </location>
</feature>
<comment type="subunit">
    <text evidence="2 16">Homodimer.</text>
</comment>
<evidence type="ECO:0000313" key="18">
    <source>
        <dbReference type="EMBL" id="MCC9274202.1"/>
    </source>
</evidence>
<feature type="binding site" evidence="12">
    <location>
        <position position="461"/>
    </location>
    <ligand>
        <name>substrate</name>
    </ligand>
</feature>
<dbReference type="SUPFAM" id="SSF52922">
    <property type="entry name" value="TK C-terminal domain-like"/>
    <property type="match status" value="1"/>
</dbReference>
<feature type="binding site" evidence="13">
    <location>
        <position position="188"/>
    </location>
    <ligand>
        <name>thiamine diphosphate</name>
        <dbReference type="ChEBI" id="CHEBI:58937"/>
    </ligand>
</feature>
<dbReference type="Gene3D" id="3.40.50.920">
    <property type="match status" value="1"/>
</dbReference>
<dbReference type="SUPFAM" id="SSF52518">
    <property type="entry name" value="Thiamin diphosphate-binding fold (THDP-binding)"/>
    <property type="match status" value="2"/>
</dbReference>
<dbReference type="InterPro" id="IPR005478">
    <property type="entry name" value="Transketolase_bac-like"/>
</dbReference>
<dbReference type="FunFam" id="3.40.50.920:FF:000003">
    <property type="entry name" value="Transketolase"/>
    <property type="match status" value="1"/>
</dbReference>
<comment type="cofactor">
    <cofactor evidence="16">
        <name>Mg(2+)</name>
        <dbReference type="ChEBI" id="CHEBI:18420"/>
    </cofactor>
    <cofactor evidence="16">
        <name>Ca(2+)</name>
        <dbReference type="ChEBI" id="CHEBI:29108"/>
    </cofactor>
    <cofactor evidence="16">
        <name>Mn(2+)</name>
        <dbReference type="ChEBI" id="CHEBI:29035"/>
    </cofactor>
    <cofactor evidence="16">
        <name>Co(2+)</name>
        <dbReference type="ChEBI" id="CHEBI:48828"/>
    </cofactor>
    <text evidence="16">Binds 1 Mg(2+) ion per subunit. Can also utilize other divalent metal cations, such as Ca(2+), Mn(2+) and Co(2+).</text>
</comment>
<feature type="binding site" evidence="13">
    <location>
        <position position="437"/>
    </location>
    <ligand>
        <name>thiamine diphosphate</name>
        <dbReference type="ChEBI" id="CHEBI:58937"/>
    </ligand>
</feature>
<feature type="binding site" evidence="13">
    <location>
        <position position="69"/>
    </location>
    <ligand>
        <name>thiamine diphosphate</name>
        <dbReference type="ChEBI" id="CHEBI:58937"/>
    </ligand>
</feature>
<evidence type="ECO:0000256" key="4">
    <source>
        <dbReference type="ARBA" id="ARBA00016662"/>
    </source>
</evidence>
<dbReference type="PANTHER" id="PTHR43522">
    <property type="entry name" value="TRANSKETOLASE"/>
    <property type="match status" value="1"/>
</dbReference>
<name>A0A9E4DSE6_9ENTE</name>
<evidence type="ECO:0000256" key="10">
    <source>
        <dbReference type="NCBIfam" id="TIGR00232"/>
    </source>
</evidence>
<evidence type="ECO:0000256" key="8">
    <source>
        <dbReference type="ARBA" id="ARBA00023052"/>
    </source>
</evidence>
<dbReference type="InterPro" id="IPR009014">
    <property type="entry name" value="Transketo_C/PFOR_II"/>
</dbReference>
<dbReference type="GO" id="GO:0006098">
    <property type="term" value="P:pentose-phosphate shunt"/>
    <property type="evidence" value="ECO:0007669"/>
    <property type="project" value="TreeGrafter"/>
</dbReference>
<dbReference type="Gene3D" id="3.40.50.970">
    <property type="match status" value="2"/>
</dbReference>
<comment type="cofactor">
    <cofactor evidence="13">
        <name>thiamine diphosphate</name>
        <dbReference type="ChEBI" id="CHEBI:58937"/>
    </cofactor>
    <text evidence="13">Binds 1 thiamine pyrophosphate per subunit. During the reaction, the substrate forms a covalent intermediate with the cofactor.</text>
</comment>
<feature type="binding site" evidence="14">
    <location>
        <position position="158"/>
    </location>
    <ligand>
        <name>Mg(2+)</name>
        <dbReference type="ChEBI" id="CHEBI:18420"/>
    </ligand>
</feature>
<proteinExistence type="inferred from homology"/>